<dbReference type="AlphaFoldDB" id="A0A4R5NIF8"/>
<evidence type="ECO:0000256" key="4">
    <source>
        <dbReference type="ARBA" id="ARBA00022801"/>
    </source>
</evidence>
<dbReference type="Gene3D" id="3.40.140.10">
    <property type="entry name" value="Cytidine Deaminase, domain 2"/>
    <property type="match status" value="1"/>
</dbReference>
<organism evidence="8 9">
    <name type="scientific">Secundilactobacillus malefermentans</name>
    <dbReference type="NCBI Taxonomy" id="176292"/>
    <lineage>
        <taxon>Bacteria</taxon>
        <taxon>Bacillati</taxon>
        <taxon>Bacillota</taxon>
        <taxon>Bacilli</taxon>
        <taxon>Lactobacillales</taxon>
        <taxon>Lactobacillaceae</taxon>
        <taxon>Secundilactobacillus</taxon>
    </lineage>
</organism>
<dbReference type="GO" id="GO:0008237">
    <property type="term" value="F:metallopeptidase activity"/>
    <property type="evidence" value="ECO:0007669"/>
    <property type="project" value="UniProtKB-KW"/>
</dbReference>
<keyword evidence="6" id="KW-0482">Metalloprotease</keyword>
<dbReference type="GO" id="GO:0006508">
    <property type="term" value="P:proteolysis"/>
    <property type="evidence" value="ECO:0007669"/>
    <property type="project" value="UniProtKB-KW"/>
</dbReference>
<proteinExistence type="inferred from homology"/>
<keyword evidence="9" id="KW-1185">Reference proteome</keyword>
<evidence type="ECO:0000256" key="6">
    <source>
        <dbReference type="ARBA" id="ARBA00023049"/>
    </source>
</evidence>
<evidence type="ECO:0000259" key="7">
    <source>
        <dbReference type="PROSITE" id="PS50249"/>
    </source>
</evidence>
<dbReference type="InterPro" id="IPR001405">
    <property type="entry name" value="UPF0758"/>
</dbReference>
<dbReference type="Proteomes" id="UP000294854">
    <property type="component" value="Unassembled WGS sequence"/>
</dbReference>
<evidence type="ECO:0000256" key="3">
    <source>
        <dbReference type="ARBA" id="ARBA00022723"/>
    </source>
</evidence>
<comment type="caution">
    <text evidence="8">The sequence shown here is derived from an EMBL/GenBank/DDBJ whole genome shotgun (WGS) entry which is preliminary data.</text>
</comment>
<dbReference type="RefSeq" id="WP_010620679.1">
    <property type="nucleotide sequence ID" value="NZ_CP042371.1"/>
</dbReference>
<dbReference type="InterPro" id="IPR020891">
    <property type="entry name" value="UPF0758_CS"/>
</dbReference>
<comment type="similarity">
    <text evidence="1">Belongs to the UPF0758 family.</text>
</comment>
<dbReference type="GO" id="GO:0046872">
    <property type="term" value="F:metal ion binding"/>
    <property type="evidence" value="ECO:0007669"/>
    <property type="project" value="UniProtKB-KW"/>
</dbReference>
<dbReference type="PANTHER" id="PTHR30471">
    <property type="entry name" value="DNA REPAIR PROTEIN RADC"/>
    <property type="match status" value="1"/>
</dbReference>
<dbReference type="CDD" id="cd08071">
    <property type="entry name" value="MPN_DUF2466"/>
    <property type="match status" value="1"/>
</dbReference>
<evidence type="ECO:0000256" key="5">
    <source>
        <dbReference type="ARBA" id="ARBA00022833"/>
    </source>
</evidence>
<evidence type="ECO:0000256" key="2">
    <source>
        <dbReference type="ARBA" id="ARBA00022670"/>
    </source>
</evidence>
<dbReference type="Pfam" id="PF04002">
    <property type="entry name" value="RadC"/>
    <property type="match status" value="1"/>
</dbReference>
<keyword evidence="5" id="KW-0862">Zinc</keyword>
<reference evidence="8 9" key="1">
    <citation type="journal article" date="2019" name="Appl. Microbiol. Biotechnol.">
        <title>Uncovering carbohydrate metabolism through a genotype-phenotype association study of 56 lactic acid bacteria genomes.</title>
        <authorList>
            <person name="Buron-Moles G."/>
            <person name="Chailyan A."/>
            <person name="Dolejs I."/>
            <person name="Forster J."/>
            <person name="Miks M.H."/>
        </authorList>
    </citation>
    <scope>NUCLEOTIDE SEQUENCE [LARGE SCALE GENOMIC DNA]</scope>
    <source>
        <strain evidence="8 9">ATCC 49373</strain>
    </source>
</reference>
<protein>
    <recommendedName>
        <fullName evidence="7">MPN domain-containing protein</fullName>
    </recommendedName>
</protein>
<dbReference type="PROSITE" id="PS01302">
    <property type="entry name" value="UPF0758"/>
    <property type="match status" value="1"/>
</dbReference>
<accession>A0A4R5NIF8</accession>
<dbReference type="EMBL" id="PUFO01000079">
    <property type="protein sequence ID" value="TDG74363.1"/>
    <property type="molecule type" value="Genomic_DNA"/>
</dbReference>
<keyword evidence="4" id="KW-0378">Hydrolase</keyword>
<name>A0A4R5NIF8_9LACO</name>
<dbReference type="STRING" id="1122149.FD44_GL002012"/>
<dbReference type="InterPro" id="IPR025657">
    <property type="entry name" value="RadC_JAB"/>
</dbReference>
<dbReference type="PANTHER" id="PTHR30471:SF3">
    <property type="entry name" value="UPF0758 PROTEIN YEES-RELATED"/>
    <property type="match status" value="1"/>
</dbReference>
<dbReference type="InterPro" id="IPR037518">
    <property type="entry name" value="MPN"/>
</dbReference>
<keyword evidence="3" id="KW-0479">Metal-binding</keyword>
<feature type="domain" description="MPN" evidence="7">
    <location>
        <begin position="82"/>
        <end position="204"/>
    </location>
</feature>
<evidence type="ECO:0000313" key="8">
    <source>
        <dbReference type="EMBL" id="TDG74363.1"/>
    </source>
</evidence>
<evidence type="ECO:0000256" key="1">
    <source>
        <dbReference type="ARBA" id="ARBA00010243"/>
    </source>
</evidence>
<evidence type="ECO:0000313" key="9">
    <source>
        <dbReference type="Proteomes" id="UP000294854"/>
    </source>
</evidence>
<gene>
    <name evidence="8" type="ORF">C5L31_000930</name>
</gene>
<dbReference type="PROSITE" id="PS50249">
    <property type="entry name" value="MPN"/>
    <property type="match status" value="1"/>
</dbReference>
<keyword evidence="2" id="KW-0645">Protease</keyword>
<sequence length="207" mass="23426">MERTQEAMEIKRALHWLGAPGNLLKEEVAIFFFHFTDMYKLKAATEDQYVDYCDGIDYRIRLVKLINFGRAIQAEPISYSGVISSSQQVGNWLSDEMGQLTQEQLRIMCLNTKNEVISDEVIFKGDLNSCVAHPREIFQLAVRFSANKILMVHNHPSGQLTPSKNDLIFSKRLCDSGKMMGIDLLDSLIVSATGYLSLREEGILTES</sequence>